<evidence type="ECO:0000313" key="2">
    <source>
        <dbReference type="Proteomes" id="UP001430953"/>
    </source>
</evidence>
<name>A0AAW2GS90_9HYME</name>
<protein>
    <submittedName>
        <fullName evidence="1">Uncharacterized protein</fullName>
    </submittedName>
</protein>
<keyword evidence="2" id="KW-1185">Reference proteome</keyword>
<gene>
    <name evidence="1" type="ORF">PUN28_001980</name>
</gene>
<accession>A0AAW2GS90</accession>
<dbReference type="EMBL" id="JADYXP020000002">
    <property type="protein sequence ID" value="KAL0130063.1"/>
    <property type="molecule type" value="Genomic_DNA"/>
</dbReference>
<comment type="caution">
    <text evidence="1">The sequence shown here is derived from an EMBL/GenBank/DDBJ whole genome shotgun (WGS) entry which is preliminary data.</text>
</comment>
<dbReference type="AlphaFoldDB" id="A0AAW2GS90"/>
<evidence type="ECO:0000313" key="1">
    <source>
        <dbReference type="EMBL" id="KAL0130063.1"/>
    </source>
</evidence>
<reference evidence="1 2" key="1">
    <citation type="submission" date="2023-03" db="EMBL/GenBank/DDBJ databases">
        <title>High recombination rates correlate with genetic variation in Cardiocondyla obscurior ants.</title>
        <authorList>
            <person name="Errbii M."/>
        </authorList>
    </citation>
    <scope>NUCLEOTIDE SEQUENCE [LARGE SCALE GENOMIC DNA]</scope>
    <source>
        <strain evidence="1">Alpha-2009</strain>
        <tissue evidence="1">Whole body</tissue>
    </source>
</reference>
<sequence>MYIWTRLSLSCSTSEIRRPSLLPALKPKKKKKKRKDKRNGCFGWVNDRLCMQENIHPFGASVRAGEDSASVVEPAPTNATAASRCFRGAFAYPLVYTFSISSRGSAPQRGCLVYARNCITLVPSPAPSYRRYVVANLRALAI</sequence>
<proteinExistence type="predicted"/>
<organism evidence="1 2">
    <name type="scientific">Cardiocondyla obscurior</name>
    <dbReference type="NCBI Taxonomy" id="286306"/>
    <lineage>
        <taxon>Eukaryota</taxon>
        <taxon>Metazoa</taxon>
        <taxon>Ecdysozoa</taxon>
        <taxon>Arthropoda</taxon>
        <taxon>Hexapoda</taxon>
        <taxon>Insecta</taxon>
        <taxon>Pterygota</taxon>
        <taxon>Neoptera</taxon>
        <taxon>Endopterygota</taxon>
        <taxon>Hymenoptera</taxon>
        <taxon>Apocrita</taxon>
        <taxon>Aculeata</taxon>
        <taxon>Formicoidea</taxon>
        <taxon>Formicidae</taxon>
        <taxon>Myrmicinae</taxon>
        <taxon>Cardiocondyla</taxon>
    </lineage>
</organism>
<dbReference type="Proteomes" id="UP001430953">
    <property type="component" value="Unassembled WGS sequence"/>
</dbReference>